<evidence type="ECO:0000313" key="3">
    <source>
        <dbReference type="Proteomes" id="UP000694892"/>
    </source>
</evidence>
<evidence type="ECO:0000256" key="1">
    <source>
        <dbReference type="SAM" id="Phobius"/>
    </source>
</evidence>
<dbReference type="AlphaFoldDB" id="A0A974D5Y6"/>
<reference evidence="3" key="1">
    <citation type="journal article" date="2016" name="Nature">
        <title>Genome evolution in the allotetraploid frog Xenopus laevis.</title>
        <authorList>
            <person name="Session A.M."/>
            <person name="Uno Y."/>
            <person name="Kwon T."/>
            <person name="Chapman J.A."/>
            <person name="Toyoda A."/>
            <person name="Takahashi S."/>
            <person name="Fukui A."/>
            <person name="Hikosaka A."/>
            <person name="Suzuki A."/>
            <person name="Kondo M."/>
            <person name="van Heeringen S.J."/>
            <person name="Quigley I."/>
            <person name="Heinz S."/>
            <person name="Ogino H."/>
            <person name="Ochi H."/>
            <person name="Hellsten U."/>
            <person name="Lyons J.B."/>
            <person name="Simakov O."/>
            <person name="Putnam N."/>
            <person name="Stites J."/>
            <person name="Kuroki Y."/>
            <person name="Tanaka T."/>
            <person name="Michiue T."/>
            <person name="Watanabe M."/>
            <person name="Bogdanovic O."/>
            <person name="Lister R."/>
            <person name="Georgiou G."/>
            <person name="Paranjpe S.S."/>
            <person name="van Kruijsbergen I."/>
            <person name="Shu S."/>
            <person name="Carlson J."/>
            <person name="Kinoshita T."/>
            <person name="Ohta Y."/>
            <person name="Mawaribuchi S."/>
            <person name="Jenkins J."/>
            <person name="Grimwood J."/>
            <person name="Schmutz J."/>
            <person name="Mitros T."/>
            <person name="Mozaffari S.V."/>
            <person name="Suzuki Y."/>
            <person name="Haramoto Y."/>
            <person name="Yamamoto T.S."/>
            <person name="Takagi C."/>
            <person name="Heald R."/>
            <person name="Miller K."/>
            <person name="Haudenschild C."/>
            <person name="Kitzman J."/>
            <person name="Nakayama T."/>
            <person name="Izutsu Y."/>
            <person name="Robert J."/>
            <person name="Fortriede J."/>
            <person name="Burns K."/>
            <person name="Lotay V."/>
            <person name="Karimi K."/>
            <person name="Yasuoka Y."/>
            <person name="Dichmann D.S."/>
            <person name="Flajnik M.F."/>
            <person name="Houston D.W."/>
            <person name="Shendure J."/>
            <person name="DuPasquier L."/>
            <person name="Vize P.D."/>
            <person name="Zorn A.M."/>
            <person name="Ito M."/>
            <person name="Marcotte E.M."/>
            <person name="Wallingford J.B."/>
            <person name="Ito Y."/>
            <person name="Asashima M."/>
            <person name="Ueno N."/>
            <person name="Matsuda Y."/>
            <person name="Veenstra G.J."/>
            <person name="Fujiyama A."/>
            <person name="Harland R.M."/>
            <person name="Taira M."/>
            <person name="Rokhsar D.S."/>
        </authorList>
    </citation>
    <scope>NUCLEOTIDE SEQUENCE [LARGE SCALE GENOMIC DNA]</scope>
    <source>
        <strain evidence="3">J</strain>
    </source>
</reference>
<evidence type="ECO:0000313" key="2">
    <source>
        <dbReference type="EMBL" id="OCT85777.1"/>
    </source>
</evidence>
<accession>A0A974D5Y6</accession>
<dbReference type="Proteomes" id="UP000694892">
    <property type="component" value="Chromosome 4L"/>
</dbReference>
<keyword evidence="1" id="KW-1133">Transmembrane helix</keyword>
<keyword evidence="1" id="KW-0472">Membrane</keyword>
<sequence>MYHSLYIYIFLHSSLGGLFFSIPGNVFTNVSGVPEPWRGEQLHRAAGYHYVRILPLLRLEFNSQHPSASLMVFRVVI</sequence>
<gene>
    <name evidence="2" type="ORF">XELAEV_18023948mg</name>
</gene>
<proteinExistence type="predicted"/>
<protein>
    <submittedName>
        <fullName evidence="2">Uncharacterized protein</fullName>
    </submittedName>
</protein>
<feature type="transmembrane region" description="Helical" evidence="1">
    <location>
        <begin position="6"/>
        <end position="28"/>
    </location>
</feature>
<keyword evidence="1" id="KW-0812">Transmembrane</keyword>
<dbReference type="EMBL" id="CM004472">
    <property type="protein sequence ID" value="OCT85777.1"/>
    <property type="molecule type" value="Genomic_DNA"/>
</dbReference>
<name>A0A974D5Y6_XENLA</name>
<organism evidence="2 3">
    <name type="scientific">Xenopus laevis</name>
    <name type="common">African clawed frog</name>
    <dbReference type="NCBI Taxonomy" id="8355"/>
    <lineage>
        <taxon>Eukaryota</taxon>
        <taxon>Metazoa</taxon>
        <taxon>Chordata</taxon>
        <taxon>Craniata</taxon>
        <taxon>Vertebrata</taxon>
        <taxon>Euteleostomi</taxon>
        <taxon>Amphibia</taxon>
        <taxon>Batrachia</taxon>
        <taxon>Anura</taxon>
        <taxon>Pipoidea</taxon>
        <taxon>Pipidae</taxon>
        <taxon>Xenopodinae</taxon>
        <taxon>Xenopus</taxon>
        <taxon>Xenopus</taxon>
    </lineage>
</organism>